<feature type="transmembrane region" description="Helical" evidence="8">
    <location>
        <begin position="106"/>
        <end position="126"/>
    </location>
</feature>
<dbReference type="GO" id="GO:0033214">
    <property type="term" value="P:siderophore-iron import into cell"/>
    <property type="evidence" value="ECO:0007669"/>
    <property type="project" value="TreeGrafter"/>
</dbReference>
<keyword evidence="10" id="KW-1185">Reference proteome</keyword>
<sequence>MAKKEGILAEYQKYTGKKVLFGAVLILLLILLTMYSIAVGAVKIPIAEVVTTLLGSNTGNAYTIIWNIRLPRVLAAIAAGMGLSVSGAAMQSILKNPLGSPYTLGISHAAAFGAAFSIVVLGAGSLQSSSADAVILNNPYITTISAFVWALISTGVILILTKYKNATPETMILTGVALSSLFTAGTTALQYFASDVEIASIVFWTFGDVGRVTWNNLLIISLAVIPSSVYFMYNSWNYSALASGKETAKSLGVNVEKIRLHGMLISSFVTALIVSFVGIIGFVGLVAPHIVRKIIGGDEKYLIPVSCLVGGLLLLASDTAARTVIAPIVLPVGILTSFLGAPLFIYLVLKGRRYW</sequence>
<dbReference type="PANTHER" id="PTHR30472:SF25">
    <property type="entry name" value="ABC TRANSPORTER PERMEASE PROTEIN MJ0876-RELATED"/>
    <property type="match status" value="1"/>
</dbReference>
<dbReference type="GO" id="GO:0005886">
    <property type="term" value="C:plasma membrane"/>
    <property type="evidence" value="ECO:0007669"/>
    <property type="project" value="UniProtKB-SubCell"/>
</dbReference>
<evidence type="ECO:0000256" key="1">
    <source>
        <dbReference type="ARBA" id="ARBA00004651"/>
    </source>
</evidence>
<dbReference type="Proteomes" id="UP000001661">
    <property type="component" value="Chromosome"/>
</dbReference>
<name>D9QVR2_ACEAZ</name>
<evidence type="ECO:0000256" key="2">
    <source>
        <dbReference type="ARBA" id="ARBA00007935"/>
    </source>
</evidence>
<evidence type="ECO:0000256" key="6">
    <source>
        <dbReference type="ARBA" id="ARBA00022989"/>
    </source>
</evidence>
<dbReference type="EMBL" id="CP002105">
    <property type="protein sequence ID" value="ADL12321.1"/>
    <property type="molecule type" value="Genomic_DNA"/>
</dbReference>
<feature type="transmembrane region" description="Helical" evidence="8">
    <location>
        <begin position="20"/>
        <end position="38"/>
    </location>
</feature>
<keyword evidence="3" id="KW-0813">Transport</keyword>
<keyword evidence="4" id="KW-1003">Cell membrane</keyword>
<feature type="transmembrane region" description="Helical" evidence="8">
    <location>
        <begin position="214"/>
        <end position="233"/>
    </location>
</feature>
<dbReference type="InterPro" id="IPR037294">
    <property type="entry name" value="ABC_BtuC-like"/>
</dbReference>
<evidence type="ECO:0000313" key="10">
    <source>
        <dbReference type="Proteomes" id="UP000001661"/>
    </source>
</evidence>
<dbReference type="RefSeq" id="WP_013277767.1">
    <property type="nucleotide sequence ID" value="NC_014378.1"/>
</dbReference>
<comment type="similarity">
    <text evidence="2">Belongs to the binding-protein-dependent transport system permease family. FecCD subfamily.</text>
</comment>
<dbReference type="SUPFAM" id="SSF81345">
    <property type="entry name" value="ABC transporter involved in vitamin B12 uptake, BtuC"/>
    <property type="match status" value="1"/>
</dbReference>
<dbReference type="KEGG" id="aar:Acear_0782"/>
<dbReference type="InterPro" id="IPR000522">
    <property type="entry name" value="ABC_transptr_permease_BtuC"/>
</dbReference>
<feature type="transmembrane region" description="Helical" evidence="8">
    <location>
        <begin position="44"/>
        <end position="66"/>
    </location>
</feature>
<dbReference type="GO" id="GO:0022857">
    <property type="term" value="F:transmembrane transporter activity"/>
    <property type="evidence" value="ECO:0007669"/>
    <property type="project" value="InterPro"/>
</dbReference>
<feature type="transmembrane region" description="Helical" evidence="8">
    <location>
        <begin position="264"/>
        <end position="287"/>
    </location>
</feature>
<dbReference type="AlphaFoldDB" id="D9QVR2"/>
<feature type="transmembrane region" description="Helical" evidence="8">
    <location>
        <begin position="73"/>
        <end position="94"/>
    </location>
</feature>
<feature type="transmembrane region" description="Helical" evidence="8">
    <location>
        <begin position="172"/>
        <end position="193"/>
    </location>
</feature>
<feature type="transmembrane region" description="Helical" evidence="8">
    <location>
        <begin position="138"/>
        <end position="160"/>
    </location>
</feature>
<evidence type="ECO:0000256" key="4">
    <source>
        <dbReference type="ARBA" id="ARBA00022475"/>
    </source>
</evidence>
<dbReference type="eggNOG" id="COG0609">
    <property type="taxonomic scope" value="Bacteria"/>
</dbReference>
<dbReference type="STRING" id="574087.Acear_0782"/>
<keyword evidence="7 8" id="KW-0472">Membrane</keyword>
<protein>
    <submittedName>
        <fullName evidence="9">Transport system permease protein</fullName>
    </submittedName>
</protein>
<reference evidence="9 10" key="1">
    <citation type="journal article" date="2010" name="Stand. Genomic Sci.">
        <title>Complete genome sequence of Acetohalobium arabaticum type strain (Z-7288).</title>
        <authorList>
            <person name="Sikorski J."/>
            <person name="Lapidus A."/>
            <person name="Chertkov O."/>
            <person name="Lucas S."/>
            <person name="Copeland A."/>
            <person name="Glavina Del Rio T."/>
            <person name="Nolan M."/>
            <person name="Tice H."/>
            <person name="Cheng J.F."/>
            <person name="Han C."/>
            <person name="Brambilla E."/>
            <person name="Pitluck S."/>
            <person name="Liolios K."/>
            <person name="Ivanova N."/>
            <person name="Mavromatis K."/>
            <person name="Mikhailova N."/>
            <person name="Pati A."/>
            <person name="Bruce D."/>
            <person name="Detter C."/>
            <person name="Tapia R."/>
            <person name="Goodwin L."/>
            <person name="Chen A."/>
            <person name="Palaniappan K."/>
            <person name="Land M."/>
            <person name="Hauser L."/>
            <person name="Chang Y.J."/>
            <person name="Jeffries C.D."/>
            <person name="Rohde M."/>
            <person name="Goker M."/>
            <person name="Spring S."/>
            <person name="Woyke T."/>
            <person name="Bristow J."/>
            <person name="Eisen J.A."/>
            <person name="Markowitz V."/>
            <person name="Hugenholtz P."/>
            <person name="Kyrpides N.C."/>
            <person name="Klenk H.P."/>
        </authorList>
    </citation>
    <scope>NUCLEOTIDE SEQUENCE [LARGE SCALE GENOMIC DNA]</scope>
    <source>
        <strain evidence="10">ATCC 49924 / DSM 5501 / Z-7288</strain>
    </source>
</reference>
<feature type="transmembrane region" description="Helical" evidence="8">
    <location>
        <begin position="328"/>
        <end position="349"/>
    </location>
</feature>
<gene>
    <name evidence="9" type="ordered locus">Acear_0782</name>
</gene>
<dbReference type="HOGENOM" id="CLU_013016_0_0_9"/>
<evidence type="ECO:0000313" key="9">
    <source>
        <dbReference type="EMBL" id="ADL12321.1"/>
    </source>
</evidence>
<keyword evidence="6 8" id="KW-1133">Transmembrane helix</keyword>
<evidence type="ECO:0000256" key="3">
    <source>
        <dbReference type="ARBA" id="ARBA00022448"/>
    </source>
</evidence>
<comment type="subcellular location">
    <subcellularLocation>
        <location evidence="1">Cell membrane</location>
        <topology evidence="1">Multi-pass membrane protein</topology>
    </subcellularLocation>
</comment>
<keyword evidence="5 8" id="KW-0812">Transmembrane</keyword>
<evidence type="ECO:0000256" key="7">
    <source>
        <dbReference type="ARBA" id="ARBA00023136"/>
    </source>
</evidence>
<evidence type="ECO:0000256" key="5">
    <source>
        <dbReference type="ARBA" id="ARBA00022692"/>
    </source>
</evidence>
<dbReference type="Gene3D" id="1.10.3470.10">
    <property type="entry name" value="ABC transporter involved in vitamin B12 uptake, BtuC"/>
    <property type="match status" value="1"/>
</dbReference>
<accession>D9QVR2</accession>
<feature type="transmembrane region" description="Helical" evidence="8">
    <location>
        <begin position="299"/>
        <end position="316"/>
    </location>
</feature>
<organism evidence="9 10">
    <name type="scientific">Acetohalobium arabaticum (strain ATCC 49924 / DSM 5501 / Z-7288)</name>
    <dbReference type="NCBI Taxonomy" id="574087"/>
    <lineage>
        <taxon>Bacteria</taxon>
        <taxon>Bacillati</taxon>
        <taxon>Bacillota</taxon>
        <taxon>Clostridia</taxon>
        <taxon>Halanaerobiales</taxon>
        <taxon>Halobacteroidaceae</taxon>
        <taxon>Acetohalobium</taxon>
    </lineage>
</organism>
<dbReference type="FunFam" id="1.10.3470.10:FF:000001">
    <property type="entry name" value="Vitamin B12 ABC transporter permease BtuC"/>
    <property type="match status" value="1"/>
</dbReference>
<proteinExistence type="inferred from homology"/>
<dbReference type="Pfam" id="PF01032">
    <property type="entry name" value="FecCD"/>
    <property type="match status" value="1"/>
</dbReference>
<evidence type="ECO:0000256" key="8">
    <source>
        <dbReference type="SAM" id="Phobius"/>
    </source>
</evidence>
<dbReference type="PANTHER" id="PTHR30472">
    <property type="entry name" value="FERRIC ENTEROBACTIN TRANSPORT SYSTEM PERMEASE PROTEIN"/>
    <property type="match status" value="1"/>
</dbReference>
<dbReference type="CDD" id="cd06550">
    <property type="entry name" value="TM_ABC_iron-siderophores_like"/>
    <property type="match status" value="1"/>
</dbReference>